<dbReference type="PANTHER" id="PTHR24399">
    <property type="entry name" value="ZINC FINGER AND BTB DOMAIN-CONTAINING"/>
    <property type="match status" value="1"/>
</dbReference>
<dbReference type="GO" id="GO:0005654">
    <property type="term" value="C:nucleoplasm"/>
    <property type="evidence" value="ECO:0007669"/>
    <property type="project" value="TreeGrafter"/>
</dbReference>
<dbReference type="Pfam" id="PF00096">
    <property type="entry name" value="zf-C2H2"/>
    <property type="match status" value="2"/>
</dbReference>
<evidence type="ECO:0000313" key="13">
    <source>
        <dbReference type="EMBL" id="CAD7265638.1"/>
    </source>
</evidence>
<gene>
    <name evidence="13" type="ORF">TSIB3V08_LOCUS9669</name>
</gene>
<dbReference type="SMART" id="SM00355">
    <property type="entry name" value="ZnF_C2H2"/>
    <property type="match status" value="6"/>
</dbReference>
<proteinExistence type="predicted"/>
<dbReference type="InterPro" id="IPR013087">
    <property type="entry name" value="Znf_C2H2_type"/>
</dbReference>
<feature type="domain" description="C2H2-type" evidence="12">
    <location>
        <begin position="204"/>
        <end position="231"/>
    </location>
</feature>
<evidence type="ECO:0000256" key="6">
    <source>
        <dbReference type="ARBA" id="ARBA00023015"/>
    </source>
</evidence>
<organism evidence="13">
    <name type="scientific">Timema shepardi</name>
    <name type="common">Walking stick</name>
    <dbReference type="NCBI Taxonomy" id="629360"/>
    <lineage>
        <taxon>Eukaryota</taxon>
        <taxon>Metazoa</taxon>
        <taxon>Ecdysozoa</taxon>
        <taxon>Arthropoda</taxon>
        <taxon>Hexapoda</taxon>
        <taxon>Insecta</taxon>
        <taxon>Pterygota</taxon>
        <taxon>Neoptera</taxon>
        <taxon>Polyneoptera</taxon>
        <taxon>Phasmatodea</taxon>
        <taxon>Timematodea</taxon>
        <taxon>Timematoidea</taxon>
        <taxon>Timematidae</taxon>
        <taxon>Timema</taxon>
    </lineage>
</organism>
<keyword evidence="6" id="KW-0805">Transcription regulation</keyword>
<evidence type="ECO:0000256" key="8">
    <source>
        <dbReference type="ARBA" id="ARBA00023163"/>
    </source>
</evidence>
<evidence type="ECO:0000259" key="12">
    <source>
        <dbReference type="PROSITE" id="PS50157"/>
    </source>
</evidence>
<dbReference type="PROSITE" id="PS00028">
    <property type="entry name" value="ZINC_FINGER_C2H2_1"/>
    <property type="match status" value="5"/>
</dbReference>
<dbReference type="Gene3D" id="3.30.160.60">
    <property type="entry name" value="Classic Zinc Finger"/>
    <property type="match status" value="5"/>
</dbReference>
<feature type="domain" description="C2H2-type" evidence="12">
    <location>
        <begin position="286"/>
        <end position="313"/>
    </location>
</feature>
<dbReference type="AlphaFoldDB" id="A0A7R9B481"/>
<keyword evidence="3" id="KW-0677">Repeat</keyword>
<dbReference type="SUPFAM" id="SSF57667">
    <property type="entry name" value="beta-beta-alpha zinc fingers"/>
    <property type="match status" value="4"/>
</dbReference>
<feature type="compositionally biased region" description="Low complexity" evidence="11">
    <location>
        <begin position="539"/>
        <end position="555"/>
    </location>
</feature>
<feature type="domain" description="C2H2-type" evidence="12">
    <location>
        <begin position="148"/>
        <end position="175"/>
    </location>
</feature>
<evidence type="ECO:0000256" key="5">
    <source>
        <dbReference type="ARBA" id="ARBA00022833"/>
    </source>
</evidence>
<accession>A0A7R9B481</accession>
<dbReference type="GO" id="GO:0008270">
    <property type="term" value="F:zinc ion binding"/>
    <property type="evidence" value="ECO:0007669"/>
    <property type="project" value="UniProtKB-KW"/>
</dbReference>
<keyword evidence="5" id="KW-0862">Zinc</keyword>
<sequence length="627" mass="70698">MEDVKKECTLLIPEMSPQVLVKQEVKLEMESDPDSSNDGLDVDQHSKLVGWTSFTFPGIKEEIEDESEVFGGQDLLQDDLESSTRSTTNFENHLIKKECTEDIAHGTNNEQTSNKSIEIKEENNQTQDDTISEGIYKESDQQTDKIFYSCIHCDRSFSKIGHLSLHEKGHIEEKPHVCRECGKCFKFKGNLNRHSIVHSDTSPYHCKVCDKSFTARHHFSNHSLLHSDAPTCKCDVCGRYFKLHNRLTLHGESKSNSDKCEVCDRCLKLKYDFTQRILVKKRKEDYKCEECDLCFKTRGDLQVHTREHRYDCEGCGRCFKTKHMLAVHSCAANPKERTHKCNVCNKRFLKEKDVARHKTQNHTNQHLCENLAIHQLHSTSGVVFECCAHARIGRVWGGRRDSQEDRALLLSQCRLWRDAVELNTAIALANYATEAAVELNTTSALANYATEAGDTKEDVGINKWKGGGGLEEEQGTNGRSVGNHVLFKCRCARRIQADAPTDRSESDRKTSVPRPPRSSHDSVDANVNCPLMFDDIRGEPGPSSVNGGGSQSSSEAWTHLTFPKIKEEIEIDSYSSDDDLEINRLGNSGASLPFTFPKLKEEMLANVHVVLSSTAEDEEIEVRISVG</sequence>
<evidence type="ECO:0000256" key="7">
    <source>
        <dbReference type="ARBA" id="ARBA00023125"/>
    </source>
</evidence>
<dbReference type="PANTHER" id="PTHR24399:SF23">
    <property type="entry name" value="C2H2-TYPE DOMAIN-CONTAINING PROTEIN"/>
    <property type="match status" value="1"/>
</dbReference>
<evidence type="ECO:0000256" key="1">
    <source>
        <dbReference type="ARBA" id="ARBA00004123"/>
    </source>
</evidence>
<feature type="region of interest" description="Disordered" evidence="11">
    <location>
        <begin position="498"/>
        <end position="526"/>
    </location>
</feature>
<keyword evidence="9" id="KW-0539">Nucleus</keyword>
<keyword evidence="7" id="KW-0238">DNA-binding</keyword>
<dbReference type="GO" id="GO:0000978">
    <property type="term" value="F:RNA polymerase II cis-regulatory region sequence-specific DNA binding"/>
    <property type="evidence" value="ECO:0007669"/>
    <property type="project" value="TreeGrafter"/>
</dbReference>
<comment type="subcellular location">
    <subcellularLocation>
        <location evidence="1">Nucleus</location>
    </subcellularLocation>
</comment>
<keyword evidence="4 10" id="KW-0863">Zinc-finger</keyword>
<dbReference type="InterPro" id="IPR036236">
    <property type="entry name" value="Znf_C2H2_sf"/>
</dbReference>
<feature type="compositionally biased region" description="Basic and acidic residues" evidence="11">
    <location>
        <begin position="500"/>
        <end position="510"/>
    </location>
</feature>
<feature type="domain" description="C2H2-type" evidence="12">
    <location>
        <begin position="339"/>
        <end position="367"/>
    </location>
</feature>
<reference evidence="13" key="1">
    <citation type="submission" date="2020-11" db="EMBL/GenBank/DDBJ databases">
        <authorList>
            <person name="Tran Van P."/>
        </authorList>
    </citation>
    <scope>NUCLEOTIDE SEQUENCE</scope>
</reference>
<evidence type="ECO:0000256" key="3">
    <source>
        <dbReference type="ARBA" id="ARBA00022737"/>
    </source>
</evidence>
<evidence type="ECO:0000256" key="9">
    <source>
        <dbReference type="ARBA" id="ARBA00023242"/>
    </source>
</evidence>
<evidence type="ECO:0000256" key="2">
    <source>
        <dbReference type="ARBA" id="ARBA00022723"/>
    </source>
</evidence>
<dbReference type="FunFam" id="3.30.160.60:FF:000030">
    <property type="entry name" value="Zinc finger protein 628"/>
    <property type="match status" value="1"/>
</dbReference>
<keyword evidence="8" id="KW-0804">Transcription</keyword>
<keyword evidence="2" id="KW-0479">Metal-binding</keyword>
<feature type="domain" description="C2H2-type" evidence="12">
    <location>
        <begin position="176"/>
        <end position="203"/>
    </location>
</feature>
<name>A0A7R9B481_TIMSH</name>
<evidence type="ECO:0000256" key="10">
    <source>
        <dbReference type="PROSITE-ProRule" id="PRU00042"/>
    </source>
</evidence>
<evidence type="ECO:0000256" key="11">
    <source>
        <dbReference type="SAM" id="MobiDB-lite"/>
    </source>
</evidence>
<evidence type="ECO:0000256" key="4">
    <source>
        <dbReference type="ARBA" id="ARBA00022771"/>
    </source>
</evidence>
<dbReference type="EMBL" id="OC005786">
    <property type="protein sequence ID" value="CAD7265638.1"/>
    <property type="molecule type" value="Genomic_DNA"/>
</dbReference>
<feature type="region of interest" description="Disordered" evidence="11">
    <location>
        <begin position="537"/>
        <end position="556"/>
    </location>
</feature>
<dbReference type="GO" id="GO:0001227">
    <property type="term" value="F:DNA-binding transcription repressor activity, RNA polymerase II-specific"/>
    <property type="evidence" value="ECO:0007669"/>
    <property type="project" value="TreeGrafter"/>
</dbReference>
<dbReference type="PROSITE" id="PS50157">
    <property type="entry name" value="ZINC_FINGER_C2H2_2"/>
    <property type="match status" value="6"/>
</dbReference>
<feature type="compositionally biased region" description="Polar residues" evidence="11">
    <location>
        <begin position="106"/>
        <end position="116"/>
    </location>
</feature>
<protein>
    <recommendedName>
        <fullName evidence="12">C2H2-type domain-containing protein</fullName>
    </recommendedName>
</protein>
<feature type="domain" description="C2H2-type" evidence="12">
    <location>
        <begin position="310"/>
        <end position="338"/>
    </location>
</feature>
<feature type="region of interest" description="Disordered" evidence="11">
    <location>
        <begin position="101"/>
        <end position="128"/>
    </location>
</feature>